<reference evidence="2" key="1">
    <citation type="journal article" date="2022" name="bioRxiv">
        <title>Sequencing and chromosome-scale assembly of the giantPleurodeles waltlgenome.</title>
        <authorList>
            <person name="Brown T."/>
            <person name="Elewa A."/>
            <person name="Iarovenko S."/>
            <person name="Subramanian E."/>
            <person name="Araus A.J."/>
            <person name="Petzold A."/>
            <person name="Susuki M."/>
            <person name="Suzuki K.-i.T."/>
            <person name="Hayashi T."/>
            <person name="Toyoda A."/>
            <person name="Oliveira C."/>
            <person name="Osipova E."/>
            <person name="Leigh N.D."/>
            <person name="Simon A."/>
            <person name="Yun M.H."/>
        </authorList>
    </citation>
    <scope>NUCLEOTIDE SEQUENCE</scope>
    <source>
        <strain evidence="2">20211129_DDA</strain>
        <tissue evidence="2">Liver</tissue>
    </source>
</reference>
<evidence type="ECO:0000313" key="2">
    <source>
        <dbReference type="EMBL" id="KAJ1193685.1"/>
    </source>
</evidence>
<gene>
    <name evidence="2" type="ORF">NDU88_002981</name>
</gene>
<evidence type="ECO:0000256" key="1">
    <source>
        <dbReference type="SAM" id="MobiDB-lite"/>
    </source>
</evidence>
<protein>
    <submittedName>
        <fullName evidence="2">Uncharacterized protein</fullName>
    </submittedName>
</protein>
<feature type="region of interest" description="Disordered" evidence="1">
    <location>
        <begin position="18"/>
        <end position="49"/>
    </location>
</feature>
<dbReference type="AlphaFoldDB" id="A0AAV7UX66"/>
<name>A0AAV7UX66_PLEWA</name>
<organism evidence="2 3">
    <name type="scientific">Pleurodeles waltl</name>
    <name type="common">Iberian ribbed newt</name>
    <dbReference type="NCBI Taxonomy" id="8319"/>
    <lineage>
        <taxon>Eukaryota</taxon>
        <taxon>Metazoa</taxon>
        <taxon>Chordata</taxon>
        <taxon>Craniata</taxon>
        <taxon>Vertebrata</taxon>
        <taxon>Euteleostomi</taxon>
        <taxon>Amphibia</taxon>
        <taxon>Batrachia</taxon>
        <taxon>Caudata</taxon>
        <taxon>Salamandroidea</taxon>
        <taxon>Salamandridae</taxon>
        <taxon>Pleurodelinae</taxon>
        <taxon>Pleurodeles</taxon>
    </lineage>
</organism>
<feature type="compositionally biased region" description="Basic and acidic residues" evidence="1">
    <location>
        <begin position="36"/>
        <end position="45"/>
    </location>
</feature>
<proteinExistence type="predicted"/>
<comment type="caution">
    <text evidence="2">The sequence shown here is derived from an EMBL/GenBank/DDBJ whole genome shotgun (WGS) entry which is preliminary data.</text>
</comment>
<dbReference type="Proteomes" id="UP001066276">
    <property type="component" value="Chromosome 2_2"/>
</dbReference>
<sequence>MQDALCCYVAKTQYNRHRKEPCEDAEHKRRMPSSISDEKEPKVKDAPLTTERVVLREAKVTDARRNETARMCEVKDD</sequence>
<accession>A0AAV7UX66</accession>
<evidence type="ECO:0000313" key="3">
    <source>
        <dbReference type="Proteomes" id="UP001066276"/>
    </source>
</evidence>
<keyword evidence="3" id="KW-1185">Reference proteome</keyword>
<dbReference type="EMBL" id="JANPWB010000004">
    <property type="protein sequence ID" value="KAJ1193685.1"/>
    <property type="molecule type" value="Genomic_DNA"/>
</dbReference>